<feature type="transmembrane region" description="Helical" evidence="8">
    <location>
        <begin position="605"/>
        <end position="628"/>
    </location>
</feature>
<dbReference type="InterPro" id="IPR040241">
    <property type="entry name" value="TRP_Flc/Pkd2-like"/>
</dbReference>
<evidence type="ECO:0000259" key="9">
    <source>
        <dbReference type="SMART" id="SM01320"/>
    </source>
</evidence>
<feature type="compositionally biased region" description="Basic and acidic residues" evidence="7">
    <location>
        <begin position="1015"/>
        <end position="1030"/>
    </location>
</feature>
<feature type="region of interest" description="Disordered" evidence="7">
    <location>
        <begin position="904"/>
        <end position="1125"/>
    </location>
</feature>
<keyword evidence="4" id="KW-0732">Signal</keyword>
<feature type="transmembrane region" description="Helical" evidence="8">
    <location>
        <begin position="465"/>
        <end position="488"/>
    </location>
</feature>
<feature type="compositionally biased region" description="Polar residues" evidence="7">
    <location>
        <begin position="1116"/>
        <end position="1125"/>
    </location>
</feature>
<proteinExistence type="inferred from homology"/>
<feature type="transmembrane region" description="Helical" evidence="8">
    <location>
        <begin position="383"/>
        <end position="408"/>
    </location>
</feature>
<protein>
    <recommendedName>
        <fullName evidence="9">ML-like domain-containing protein</fullName>
    </recommendedName>
</protein>
<keyword evidence="5 8" id="KW-1133">Transmembrane helix</keyword>
<comment type="caution">
    <text evidence="10">The sequence shown here is derived from an EMBL/GenBank/DDBJ whole genome shotgun (WGS) entry which is preliminary data.</text>
</comment>
<feature type="transmembrane region" description="Helical" evidence="8">
    <location>
        <begin position="428"/>
        <end position="453"/>
    </location>
</feature>
<dbReference type="STRING" id="2512241.A0A553I923"/>
<dbReference type="Pfam" id="PF14558">
    <property type="entry name" value="TRP_N"/>
    <property type="match status" value="1"/>
</dbReference>
<evidence type="ECO:0000256" key="5">
    <source>
        <dbReference type="ARBA" id="ARBA00022989"/>
    </source>
</evidence>
<feature type="transmembrane region" description="Helical" evidence="8">
    <location>
        <begin position="517"/>
        <end position="536"/>
    </location>
</feature>
<feature type="domain" description="ML-like" evidence="9">
    <location>
        <begin position="54"/>
        <end position="250"/>
    </location>
</feature>
<dbReference type="EMBL" id="VFLP01000009">
    <property type="protein sequence ID" value="TRX96703.1"/>
    <property type="molecule type" value="Genomic_DNA"/>
</dbReference>
<feature type="region of interest" description="Disordered" evidence="7">
    <location>
        <begin position="743"/>
        <end position="765"/>
    </location>
</feature>
<accession>A0A553I923</accession>
<feature type="transmembrane region" description="Helical" evidence="8">
    <location>
        <begin position="255"/>
        <end position="277"/>
    </location>
</feature>
<dbReference type="GO" id="GO:0016020">
    <property type="term" value="C:membrane"/>
    <property type="evidence" value="ECO:0007669"/>
    <property type="project" value="UniProtKB-SubCell"/>
</dbReference>
<evidence type="ECO:0000256" key="7">
    <source>
        <dbReference type="SAM" id="MobiDB-lite"/>
    </source>
</evidence>
<evidence type="ECO:0000256" key="1">
    <source>
        <dbReference type="ARBA" id="ARBA00004141"/>
    </source>
</evidence>
<evidence type="ECO:0000256" key="4">
    <source>
        <dbReference type="ARBA" id="ARBA00022729"/>
    </source>
</evidence>
<dbReference type="InterPro" id="IPR010308">
    <property type="entry name" value="TRP_C"/>
</dbReference>
<comment type="similarity">
    <text evidence="2">Belongs to the transient receptor potential (TRP) ion channel family.</text>
</comment>
<keyword evidence="3 8" id="KW-0812">Transmembrane</keyword>
<feature type="transmembrane region" description="Helical" evidence="8">
    <location>
        <begin position="574"/>
        <end position="593"/>
    </location>
</feature>
<evidence type="ECO:0000256" key="6">
    <source>
        <dbReference type="ARBA" id="ARBA00023136"/>
    </source>
</evidence>
<evidence type="ECO:0000256" key="8">
    <source>
        <dbReference type="SAM" id="Phobius"/>
    </source>
</evidence>
<dbReference type="PANTHER" id="PTHR31145:SF6">
    <property type="entry name" value="INTEGRAL MEMBRANE PROTEIN (AFU_ORTHOLOGUE AFUA_7G01610)"/>
    <property type="match status" value="1"/>
</dbReference>
<evidence type="ECO:0000313" key="11">
    <source>
        <dbReference type="Proteomes" id="UP000319160"/>
    </source>
</evidence>
<feature type="compositionally biased region" description="Polar residues" evidence="7">
    <location>
        <begin position="1088"/>
        <end position="1103"/>
    </location>
</feature>
<dbReference type="PANTHER" id="PTHR31145">
    <property type="entry name" value="INTEGRAL MEMBRANE PROTEIN (AFU_ORTHOLOGUE AFUA_7G01610)"/>
    <property type="match status" value="1"/>
</dbReference>
<dbReference type="Proteomes" id="UP000319160">
    <property type="component" value="Unassembled WGS sequence"/>
</dbReference>
<evidence type="ECO:0000256" key="3">
    <source>
        <dbReference type="ARBA" id="ARBA00022692"/>
    </source>
</evidence>
<dbReference type="InterPro" id="IPR032800">
    <property type="entry name" value="TRP_N"/>
</dbReference>
<evidence type="ECO:0000256" key="2">
    <source>
        <dbReference type="ARBA" id="ARBA00010642"/>
    </source>
</evidence>
<keyword evidence="11" id="KW-1185">Reference proteome</keyword>
<dbReference type="GO" id="GO:0055085">
    <property type="term" value="P:transmembrane transport"/>
    <property type="evidence" value="ECO:0007669"/>
    <property type="project" value="TreeGrafter"/>
</dbReference>
<name>A0A553I923_9PEZI</name>
<evidence type="ECO:0000313" key="10">
    <source>
        <dbReference type="EMBL" id="TRX96703.1"/>
    </source>
</evidence>
<reference evidence="11" key="1">
    <citation type="submission" date="2019-06" db="EMBL/GenBank/DDBJ databases">
        <title>Draft genome sequence of the griseofulvin-producing fungus Xylaria cubensis strain G536.</title>
        <authorList>
            <person name="Mead M.E."/>
            <person name="Raja H.A."/>
            <person name="Steenwyk J.L."/>
            <person name="Knowles S.L."/>
            <person name="Oberlies N.H."/>
            <person name="Rokas A."/>
        </authorList>
    </citation>
    <scope>NUCLEOTIDE SEQUENCE [LARGE SCALE GENOMIC DNA]</scope>
    <source>
        <strain evidence="11">G536</strain>
    </source>
</reference>
<feature type="transmembrane region" description="Helical" evidence="8">
    <location>
        <begin position="29"/>
        <end position="48"/>
    </location>
</feature>
<dbReference type="OrthoDB" id="5312224at2759"/>
<comment type="subcellular location">
    <subcellularLocation>
        <location evidence="1">Membrane</location>
        <topology evidence="1">Multi-pass membrane protein</topology>
    </subcellularLocation>
</comment>
<dbReference type="Pfam" id="PF06011">
    <property type="entry name" value="TRP"/>
    <property type="match status" value="1"/>
</dbReference>
<keyword evidence="6 8" id="KW-0472">Membrane</keyword>
<organism evidence="10 11">
    <name type="scientific">Xylaria flabelliformis</name>
    <dbReference type="NCBI Taxonomy" id="2512241"/>
    <lineage>
        <taxon>Eukaryota</taxon>
        <taxon>Fungi</taxon>
        <taxon>Dikarya</taxon>
        <taxon>Ascomycota</taxon>
        <taxon>Pezizomycotina</taxon>
        <taxon>Sordariomycetes</taxon>
        <taxon>Xylariomycetidae</taxon>
        <taxon>Xylariales</taxon>
        <taxon>Xylariaceae</taxon>
        <taxon>Xylaria</taxon>
    </lineage>
</organism>
<gene>
    <name evidence="10" type="ORF">FHL15_002369</name>
</gene>
<dbReference type="AlphaFoldDB" id="A0A553I923"/>
<dbReference type="SMART" id="SM01320">
    <property type="entry name" value="TRP_N"/>
    <property type="match status" value="1"/>
</dbReference>
<sequence>MRGPVPTVASIVPPLSNYAELPARLRRPLLRGATVTALLTIALLLLAFSAVPFASALRVDLQNCLSADYIWTNLPTDQVQLQFMPFVGDAVFERNDNKYHLSLTVWGNVTGRVGNATLPPPYDPEWDNPDSQEALNGKIQNTIESGPNFNATTLRSDVDVLSFQPYHNNAYFCQSLSNASCPLGPVFNKTFVNVTADPYSFPSFNLSSQFDSSFALTTFIPKLSIIYGDPQATTIGCISATVTPTLESVAWSLKFLPLLVLLFAGFGVVFAAIFSPFGTNDVFHWTSNYGRDPDLLRLVTPGFGDCLNYIQFIVLTGSLSLDYPGFYQPAVSQGSWSVLMFNERFVSKAELWQNVVDGLYYTPGEYGLERIAQLNGLGEVEDIWAGTIIWLLVIIAGVLLLTQAGFLVRRFWRMISNDSEEDLRSKNIPFSLGNVVRIVFNYFLVPIVAFTTFQFVVSSRIPDYLIGLSVLTLALIIGSAVWFIYVIVTTKPRAHLSDDLPTALLYGPLYNTYRDEAAWFALVPIILNILRGTFIGGAQPSGIAQVILLAFCELLQGVSLFARPFHPSTWMNAYHVSLFAIRFFTTILMVPFASTFGIPEAQKGWIGYAILLIHGLVLFTAFLMNAVITTSEVIARLNGAGGDNIGGQTRGGIVKIFNARQLKRRVDRAGGPSRLSQLSSTGMLDAAENASRRGYGRVRSESAGSMGIMMGARRNSSAMDTHSIDAYSNLMGSSTFATTPREASTFSFPASPGQATRLPASTDPFYRAPRARRGTIDEAGPSSLHKAHGSLDSIELTNRRLSQVGGDVDNDVPTSGRATPAPVAYAPVFAPRADYSIREADFYYNIRGPALNSDAPGRRLVTGPSDPTSPVATATGWMMRLFGGKTKDKAKGFEVVRSARMPASMKARGGDFSDDPPPEGIPVALGVLRSGPIESDDDEDTPKRKKTGHARGDSAGGELLNDISEPESDDEIGAPKIAKDPPLLPDLDAGGSFKVPSRVQSKASRHPSQKTIKSLPREDPKVPEVPEVPRKSSKRNSHLIASARLPFDRNNSQERPSTEELSHHSTSSRSSFDGTDEQPASLGRVHQRNISRTEPSQGVSLLESTAEVVNVPIELTPSSSRSKHP</sequence>